<gene>
    <name evidence="1" type="ORF">pippi81_gp014</name>
</gene>
<dbReference type="EMBL" id="MN812205">
    <property type="protein sequence ID" value="QHB38578.1"/>
    <property type="molecule type" value="Genomic_DNA"/>
</dbReference>
<dbReference type="Proteomes" id="UP000465063">
    <property type="component" value="Segment"/>
</dbReference>
<evidence type="ECO:0000313" key="1">
    <source>
        <dbReference type="EMBL" id="QHB38578.1"/>
    </source>
</evidence>
<protein>
    <submittedName>
        <fullName evidence="1">Uncharacterized protein</fullName>
    </submittedName>
</protein>
<sequence>MYTFTVKTSTGIVKEMDFKNLTEAQDGTLNLLEKEGEFIEIKSKGAKYLYRTTKQENQEHHRNNGFLFSFYPSNMAEFVKDSLFK</sequence>
<proteinExistence type="predicted"/>
<reference evidence="1 2" key="1">
    <citation type="journal article" date="2020" name="Viruses">
        <title>Diversity and Host Interactions Among Virulent and Temperate Baltic Sea Flavobacterium Phages.</title>
        <authorList>
            <person name="Nilsson E."/>
            <person name="Bayfield O.W."/>
            <person name="Lundin D."/>
            <person name="Antson A.A."/>
            <person name="Holmfeldt K."/>
        </authorList>
    </citation>
    <scope>NUCLEOTIDE SEQUENCE [LARGE SCALE GENOMIC DNA]</scope>
</reference>
<name>A0A6B9LFF5_9CAUD</name>
<evidence type="ECO:0000313" key="2">
    <source>
        <dbReference type="Proteomes" id="UP000465063"/>
    </source>
</evidence>
<organism evidence="1 2">
    <name type="scientific">Flavobacterium phage vB_FspM_pippi8-1</name>
    <dbReference type="NCBI Taxonomy" id="2686244"/>
    <lineage>
        <taxon>Viruses</taxon>
        <taxon>Duplodnaviria</taxon>
        <taxon>Heunggongvirae</taxon>
        <taxon>Uroviricota</taxon>
        <taxon>Caudoviricetes</taxon>
        <taxon>Winoviridae</taxon>
        <taxon>Pippivirus</taxon>
        <taxon>Pippivirus pippi</taxon>
    </lineage>
</organism>
<keyword evidence="2" id="KW-1185">Reference proteome</keyword>
<accession>A0A6B9LFF5</accession>